<proteinExistence type="predicted"/>
<dbReference type="OrthoDB" id="2406700at2759"/>
<feature type="transmembrane region" description="Helical" evidence="2">
    <location>
        <begin position="12"/>
        <end position="33"/>
    </location>
</feature>
<keyword evidence="2" id="KW-0472">Membrane</keyword>
<comment type="caution">
    <text evidence="3">The sequence shown here is derived from an EMBL/GenBank/DDBJ whole genome shotgun (WGS) entry which is preliminary data.</text>
</comment>
<evidence type="ECO:0000313" key="4">
    <source>
        <dbReference type="Proteomes" id="UP000789405"/>
    </source>
</evidence>
<sequence length="135" mass="15710">MALKYPKFHSYVNHSYIVIAFILCTAFPIIYIIKHKRSVLFYMIITLVVLILSYAIYWAFVRLKFHSKPQRTRQSIQSTQQNDLTSIRSTETSNEPIQSTSTNYQLANLTERSDIFISSPPPTYRNDLPPPYSAE</sequence>
<feature type="compositionally biased region" description="Polar residues" evidence="1">
    <location>
        <begin position="82"/>
        <end position="110"/>
    </location>
</feature>
<dbReference type="EMBL" id="CAJVPY010006328">
    <property type="protein sequence ID" value="CAG8660576.1"/>
    <property type="molecule type" value="Genomic_DNA"/>
</dbReference>
<name>A0A9N9E1I9_9GLOM</name>
<feature type="non-terminal residue" evidence="3">
    <location>
        <position position="1"/>
    </location>
</feature>
<evidence type="ECO:0000256" key="1">
    <source>
        <dbReference type="SAM" id="MobiDB-lite"/>
    </source>
</evidence>
<organism evidence="3 4">
    <name type="scientific">Dentiscutata erythropus</name>
    <dbReference type="NCBI Taxonomy" id="1348616"/>
    <lineage>
        <taxon>Eukaryota</taxon>
        <taxon>Fungi</taxon>
        <taxon>Fungi incertae sedis</taxon>
        <taxon>Mucoromycota</taxon>
        <taxon>Glomeromycotina</taxon>
        <taxon>Glomeromycetes</taxon>
        <taxon>Diversisporales</taxon>
        <taxon>Gigasporaceae</taxon>
        <taxon>Dentiscutata</taxon>
    </lineage>
</organism>
<feature type="compositionally biased region" description="Low complexity" evidence="1">
    <location>
        <begin position="72"/>
        <end position="81"/>
    </location>
</feature>
<keyword evidence="2" id="KW-1133">Transmembrane helix</keyword>
<feature type="compositionally biased region" description="Pro residues" evidence="1">
    <location>
        <begin position="119"/>
        <end position="135"/>
    </location>
</feature>
<keyword evidence="2" id="KW-0812">Transmembrane</keyword>
<protein>
    <submittedName>
        <fullName evidence="3">13172_t:CDS:1</fullName>
    </submittedName>
</protein>
<evidence type="ECO:0000313" key="3">
    <source>
        <dbReference type="EMBL" id="CAG8660576.1"/>
    </source>
</evidence>
<evidence type="ECO:0000256" key="2">
    <source>
        <dbReference type="SAM" id="Phobius"/>
    </source>
</evidence>
<keyword evidence="4" id="KW-1185">Reference proteome</keyword>
<accession>A0A9N9E1I9</accession>
<gene>
    <name evidence="3" type="ORF">DERYTH_LOCUS10686</name>
</gene>
<feature type="transmembrane region" description="Helical" evidence="2">
    <location>
        <begin position="39"/>
        <end position="61"/>
    </location>
</feature>
<dbReference type="AlphaFoldDB" id="A0A9N9E1I9"/>
<reference evidence="3" key="1">
    <citation type="submission" date="2021-06" db="EMBL/GenBank/DDBJ databases">
        <authorList>
            <person name="Kallberg Y."/>
            <person name="Tangrot J."/>
            <person name="Rosling A."/>
        </authorList>
    </citation>
    <scope>NUCLEOTIDE SEQUENCE</scope>
    <source>
        <strain evidence="3">MA453B</strain>
    </source>
</reference>
<dbReference type="Proteomes" id="UP000789405">
    <property type="component" value="Unassembled WGS sequence"/>
</dbReference>
<feature type="region of interest" description="Disordered" evidence="1">
    <location>
        <begin position="67"/>
        <end position="135"/>
    </location>
</feature>